<dbReference type="PRINTS" id="PR00834">
    <property type="entry name" value="PROTEASES2C"/>
</dbReference>
<name>A0A4R6C8D3_9STAP</name>
<evidence type="ECO:0000256" key="2">
    <source>
        <dbReference type="ARBA" id="ARBA00010541"/>
    </source>
</evidence>
<dbReference type="AlphaFoldDB" id="A0A4R6C8D3"/>
<organism evidence="8 9">
    <name type="scientific">Macrococcoides canis</name>
    <dbReference type="NCBI Taxonomy" id="1855823"/>
    <lineage>
        <taxon>Bacteria</taxon>
        <taxon>Bacillati</taxon>
        <taxon>Bacillota</taxon>
        <taxon>Bacilli</taxon>
        <taxon>Bacillales</taxon>
        <taxon>Staphylococcaceae</taxon>
        <taxon>Macrococcoides</taxon>
    </lineage>
</organism>
<keyword evidence="6" id="KW-0720">Serine protease</keyword>
<evidence type="ECO:0000256" key="6">
    <source>
        <dbReference type="ARBA" id="ARBA00022825"/>
    </source>
</evidence>
<dbReference type="InterPro" id="IPR001478">
    <property type="entry name" value="PDZ"/>
</dbReference>
<comment type="subcellular location">
    <subcellularLocation>
        <location evidence="1">Cell membrane</location>
        <topology evidence="1">Single-pass membrane protein</topology>
    </subcellularLocation>
</comment>
<dbReference type="InterPro" id="IPR051201">
    <property type="entry name" value="Chloro_Bact_Ser_Proteases"/>
</dbReference>
<comment type="caution">
    <text evidence="8">The sequence shown here is derived from an EMBL/GenBank/DDBJ whole genome shotgun (WGS) entry which is preliminary data.</text>
</comment>
<evidence type="ECO:0000256" key="4">
    <source>
        <dbReference type="ARBA" id="ARBA00022670"/>
    </source>
</evidence>
<dbReference type="PANTHER" id="PTHR43343">
    <property type="entry name" value="PEPTIDASE S12"/>
    <property type="match status" value="1"/>
</dbReference>
<dbReference type="Gene3D" id="2.30.42.10">
    <property type="match status" value="1"/>
</dbReference>
<dbReference type="SUPFAM" id="SSF50156">
    <property type="entry name" value="PDZ domain-like"/>
    <property type="match status" value="1"/>
</dbReference>
<dbReference type="EMBL" id="SDQG01000001">
    <property type="protein sequence ID" value="TDM18597.1"/>
    <property type="molecule type" value="Genomic_DNA"/>
</dbReference>
<dbReference type="FunFam" id="2.40.10.10:FF:000001">
    <property type="entry name" value="Periplasmic serine protease DegS"/>
    <property type="match status" value="1"/>
</dbReference>
<accession>A0A4R6C8D3</accession>
<comment type="similarity">
    <text evidence="2">Belongs to the peptidase S1C family.</text>
</comment>
<dbReference type="Proteomes" id="UP000294865">
    <property type="component" value="Unassembled WGS sequence"/>
</dbReference>
<dbReference type="SUPFAM" id="SSF50494">
    <property type="entry name" value="Trypsin-like serine proteases"/>
    <property type="match status" value="1"/>
</dbReference>
<dbReference type="InterPro" id="IPR043504">
    <property type="entry name" value="Peptidase_S1_PA_chymotrypsin"/>
</dbReference>
<dbReference type="GO" id="GO:0012505">
    <property type="term" value="C:endomembrane system"/>
    <property type="evidence" value="ECO:0007669"/>
    <property type="project" value="UniProtKB-SubCell"/>
</dbReference>
<dbReference type="GO" id="GO:0006508">
    <property type="term" value="P:proteolysis"/>
    <property type="evidence" value="ECO:0007669"/>
    <property type="project" value="UniProtKB-KW"/>
</dbReference>
<proteinExistence type="inferred from homology"/>
<dbReference type="InterPro" id="IPR009003">
    <property type="entry name" value="Peptidase_S1_PA"/>
</dbReference>
<dbReference type="Pfam" id="PF13180">
    <property type="entry name" value="PDZ_2"/>
    <property type="match status" value="1"/>
</dbReference>
<evidence type="ECO:0000256" key="5">
    <source>
        <dbReference type="ARBA" id="ARBA00022801"/>
    </source>
</evidence>
<dbReference type="Gene3D" id="2.40.10.10">
    <property type="entry name" value="Trypsin-like serine proteases"/>
    <property type="match status" value="2"/>
</dbReference>
<dbReference type="PANTHER" id="PTHR43343:SF3">
    <property type="entry name" value="PROTEASE DO-LIKE 8, CHLOROPLASTIC"/>
    <property type="match status" value="1"/>
</dbReference>
<gene>
    <name evidence="8" type="ORF">ETI04_03655</name>
</gene>
<dbReference type="InterPro" id="IPR001940">
    <property type="entry name" value="Peptidase_S1C"/>
</dbReference>
<keyword evidence="5" id="KW-0378">Hydrolase</keyword>
<evidence type="ECO:0000313" key="8">
    <source>
        <dbReference type="EMBL" id="TDM18597.1"/>
    </source>
</evidence>
<feature type="domain" description="PDZ" evidence="7">
    <location>
        <begin position="319"/>
        <end position="409"/>
    </location>
</feature>
<reference evidence="8 9" key="1">
    <citation type="submission" date="2019-01" db="EMBL/GenBank/DDBJ databases">
        <title>Draft genome sequences of Macrococcus caseolyticus, Macrococcus canis, Macrococcus bohemicus and Macrococcus goetzii.</title>
        <authorList>
            <person name="Mazhar S."/>
            <person name="Altermann E."/>
            <person name="Hill C."/>
            <person name="Mcauliffe O."/>
        </authorList>
    </citation>
    <scope>NUCLEOTIDE SEQUENCE [LARGE SCALE GENOMIC DNA]</scope>
    <source>
        <strain evidence="8 9">DPC7162</strain>
    </source>
</reference>
<evidence type="ECO:0000313" key="9">
    <source>
        <dbReference type="Proteomes" id="UP000294865"/>
    </source>
</evidence>
<dbReference type="GO" id="GO:0004252">
    <property type="term" value="F:serine-type endopeptidase activity"/>
    <property type="evidence" value="ECO:0007669"/>
    <property type="project" value="InterPro"/>
</dbReference>
<evidence type="ECO:0000256" key="1">
    <source>
        <dbReference type="ARBA" id="ARBA00004162"/>
    </source>
</evidence>
<dbReference type="InterPro" id="IPR036034">
    <property type="entry name" value="PDZ_sf"/>
</dbReference>
<evidence type="ECO:0000259" key="7">
    <source>
        <dbReference type="Pfam" id="PF13180"/>
    </source>
</evidence>
<dbReference type="Pfam" id="PF13365">
    <property type="entry name" value="Trypsin_2"/>
    <property type="match status" value="1"/>
</dbReference>
<evidence type="ECO:0000256" key="3">
    <source>
        <dbReference type="ARBA" id="ARBA00021768"/>
    </source>
</evidence>
<keyword evidence="4 8" id="KW-0645">Protease</keyword>
<protein>
    <recommendedName>
        <fullName evidence="3">Serine protease HtrA-like</fullName>
    </recommendedName>
</protein>
<sequence>MNSDFNGIILLVSQQMEVAMERDHEYYNENAHLQPPQPKKQNAGFLKMVLAGVVGSALTLGVTELPDYFSHDETETISPVTVDNSTASKSTSNLSQMLEQVSPAIVGVINMQQAPSSIYDILSGNQSTDITPAGTGSGVIYQVDGNNTYIVTNNHVVEGAKELKVKLSNGKTIDAELMGTDALTDIAVLKITGDLDIKPVAFADSSKIRIGEPVYAIGNPLGLELAGTVTEGIVSSKERTMEVETSAGNASVKVIQTDAAINPGNSGGALINTNGQLIGINSMKISANQVEGIGFAIPSNDTKTIIEQLVKNGKVERPYMGLGLVGISDVPDEYLKELKITQKKGVVVAQTDSISREKFNKGDVITAIDGHNVESDSEVRNYIYTHHKAGDSVTFTVYREDKKTEVTMTLRSTNNK</sequence>